<evidence type="ECO:0000256" key="1">
    <source>
        <dbReference type="NCBIfam" id="TIGR02228"/>
    </source>
</evidence>
<evidence type="ECO:0000313" key="4">
    <source>
        <dbReference type="EMBL" id="MBB5643632.1"/>
    </source>
</evidence>
<accession>A0A7W9A0L1</accession>
<sequence>MVVHRDLGVNDSMSGSKKSLASFLSSTLLNLAAIGGVLCIIGVLAAVFFNVTLIMFKTGSMSPAITAGSVALVREIPASEIAVGDVVTVDRSGQLPITHRVTSVSAGATGEWRSITMQGDANPVADPQPYDVAQVRLVVFSVPYLAQWIVNVSNPFVLGGITVAAAALVAWAFWPRDDENDPVNGPHEPGGSREPVAPRAVGAHTAALWIVPLGVALSVLGAPVPASAATPTPVPVDTPPVQETVVTGDVLSLTSIGRPAEMGSLTPGRVVEWQVGIQPMREVTGTVRVGISAEGNLAMPGKLQLSVLSCRVQWVDGACARGESLWLPTQDLAAAVTADGAGTIRPLQTIPAEAARWLLLQVTMPAESGATGTAEVRIHAEGQGEEGQDDEGLVSDAGAGTLARTGFALAHTLVLALAAVGSGLAAAGLARLGRRKART</sequence>
<dbReference type="GO" id="GO:0004252">
    <property type="term" value="F:serine-type endopeptidase activity"/>
    <property type="evidence" value="ECO:0007669"/>
    <property type="project" value="UniProtKB-UniRule"/>
</dbReference>
<comment type="caution">
    <text evidence="4">The sequence shown here is derived from an EMBL/GenBank/DDBJ whole genome shotgun (WGS) entry which is preliminary data.</text>
</comment>
<feature type="transmembrane region" description="Helical" evidence="2">
    <location>
        <begin position="20"/>
        <end position="53"/>
    </location>
</feature>
<feature type="transmembrane region" description="Helical" evidence="2">
    <location>
        <begin position="156"/>
        <end position="174"/>
    </location>
</feature>
<protein>
    <recommendedName>
        <fullName evidence="1">Signal peptidase I</fullName>
        <ecNumber evidence="1">3.4.21.89</ecNumber>
    </recommendedName>
</protein>
<dbReference type="RefSeq" id="WP_236629023.1">
    <property type="nucleotide sequence ID" value="NZ_JACHBQ010000001.1"/>
</dbReference>
<dbReference type="AlphaFoldDB" id="A0A7W9A0L1"/>
<dbReference type="Proteomes" id="UP000561726">
    <property type="component" value="Unassembled WGS sequence"/>
</dbReference>
<dbReference type="InterPro" id="IPR019533">
    <property type="entry name" value="Peptidase_S26"/>
</dbReference>
<dbReference type="EMBL" id="JACHBQ010000001">
    <property type="protein sequence ID" value="MBB5639455.1"/>
    <property type="molecule type" value="Genomic_DNA"/>
</dbReference>
<proteinExistence type="predicted"/>
<evidence type="ECO:0000313" key="3">
    <source>
        <dbReference type="EMBL" id="MBB5639455.1"/>
    </source>
</evidence>
<reference evidence="4 5" key="1">
    <citation type="submission" date="2020-08" db="EMBL/GenBank/DDBJ databases">
        <title>Sequencing the genomes of 1000 actinobacteria strains.</title>
        <authorList>
            <person name="Klenk H.-P."/>
        </authorList>
    </citation>
    <scope>NUCLEOTIDE SEQUENCE [LARGE SCALE GENOMIC DNA]</scope>
    <source>
        <strain evidence="4 5">DSM 21065</strain>
    </source>
</reference>
<dbReference type="InterPro" id="IPR001733">
    <property type="entry name" value="Peptidase_S26B"/>
</dbReference>
<keyword evidence="4" id="KW-0378">Hydrolase</keyword>
<keyword evidence="2" id="KW-0472">Membrane</keyword>
<dbReference type="EC" id="3.4.21.89" evidence="1"/>
<name>A0A7W9A0L1_9MICO</name>
<evidence type="ECO:0000256" key="2">
    <source>
        <dbReference type="SAM" id="Phobius"/>
    </source>
</evidence>
<dbReference type="GO" id="GO:0009003">
    <property type="term" value="F:signal peptidase activity"/>
    <property type="evidence" value="ECO:0007669"/>
    <property type="project" value="UniProtKB-EC"/>
</dbReference>
<gene>
    <name evidence="3" type="ORF">BJ997_000003</name>
    <name evidence="4" type="ORF">BJ997_004180</name>
</gene>
<dbReference type="GO" id="GO:0016020">
    <property type="term" value="C:membrane"/>
    <property type="evidence" value="ECO:0007669"/>
    <property type="project" value="UniProtKB-UniRule"/>
</dbReference>
<dbReference type="GO" id="GO:0006465">
    <property type="term" value="P:signal peptide processing"/>
    <property type="evidence" value="ECO:0007669"/>
    <property type="project" value="UniProtKB-UniRule"/>
</dbReference>
<feature type="transmembrane region" description="Helical" evidence="2">
    <location>
        <begin position="408"/>
        <end position="430"/>
    </location>
</feature>
<organism evidence="4 5">
    <name type="scientific">Cryobacterium roopkundense</name>
    <dbReference type="NCBI Taxonomy" id="1001240"/>
    <lineage>
        <taxon>Bacteria</taxon>
        <taxon>Bacillati</taxon>
        <taxon>Actinomycetota</taxon>
        <taxon>Actinomycetes</taxon>
        <taxon>Micrococcales</taxon>
        <taxon>Microbacteriaceae</taxon>
        <taxon>Cryobacterium</taxon>
    </lineage>
</organism>
<dbReference type="CDD" id="cd06530">
    <property type="entry name" value="S26_SPase_I"/>
    <property type="match status" value="1"/>
</dbReference>
<dbReference type="NCBIfam" id="TIGR02228">
    <property type="entry name" value="sigpep_I_arch"/>
    <property type="match status" value="1"/>
</dbReference>
<keyword evidence="2" id="KW-1133">Transmembrane helix</keyword>
<dbReference type="EMBL" id="JACHBQ010000001">
    <property type="protein sequence ID" value="MBB5643632.1"/>
    <property type="molecule type" value="Genomic_DNA"/>
</dbReference>
<keyword evidence="2" id="KW-0812">Transmembrane</keyword>
<evidence type="ECO:0000313" key="5">
    <source>
        <dbReference type="Proteomes" id="UP000561726"/>
    </source>
</evidence>